<comment type="caution">
    <text evidence="2">The sequence shown here is derived from an EMBL/GenBank/DDBJ whole genome shotgun (WGS) entry which is preliminary data.</text>
</comment>
<sequence length="38" mass="4570">MVFLRLLDPRADLTVPRPRTRNAERLPLRFPKEVRRPS</sequence>
<keyword evidence="3" id="KW-1185">Reference proteome</keyword>
<accession>A0AAW2FXN0</accession>
<organism evidence="2 3">
    <name type="scientific">Cardiocondyla obscurior</name>
    <dbReference type="NCBI Taxonomy" id="286306"/>
    <lineage>
        <taxon>Eukaryota</taxon>
        <taxon>Metazoa</taxon>
        <taxon>Ecdysozoa</taxon>
        <taxon>Arthropoda</taxon>
        <taxon>Hexapoda</taxon>
        <taxon>Insecta</taxon>
        <taxon>Pterygota</taxon>
        <taxon>Neoptera</taxon>
        <taxon>Endopterygota</taxon>
        <taxon>Hymenoptera</taxon>
        <taxon>Apocrita</taxon>
        <taxon>Aculeata</taxon>
        <taxon>Formicoidea</taxon>
        <taxon>Formicidae</taxon>
        <taxon>Myrmicinae</taxon>
        <taxon>Cardiocondyla</taxon>
    </lineage>
</organism>
<feature type="compositionally biased region" description="Basic and acidic residues" evidence="1">
    <location>
        <begin position="21"/>
        <end position="38"/>
    </location>
</feature>
<name>A0AAW2FXN0_9HYME</name>
<dbReference type="AlphaFoldDB" id="A0AAW2FXN0"/>
<dbReference type="EMBL" id="JADYXP020000007">
    <property type="protein sequence ID" value="KAL0120017.1"/>
    <property type="molecule type" value="Genomic_DNA"/>
</dbReference>
<gene>
    <name evidence="2" type="ORF">PUN28_007999</name>
</gene>
<evidence type="ECO:0000256" key="1">
    <source>
        <dbReference type="SAM" id="MobiDB-lite"/>
    </source>
</evidence>
<protein>
    <submittedName>
        <fullName evidence="2">Uncharacterized protein</fullName>
    </submittedName>
</protein>
<evidence type="ECO:0000313" key="2">
    <source>
        <dbReference type="EMBL" id="KAL0120017.1"/>
    </source>
</evidence>
<feature type="region of interest" description="Disordered" evidence="1">
    <location>
        <begin position="18"/>
        <end position="38"/>
    </location>
</feature>
<dbReference type="Proteomes" id="UP001430953">
    <property type="component" value="Unassembled WGS sequence"/>
</dbReference>
<proteinExistence type="predicted"/>
<evidence type="ECO:0000313" key="3">
    <source>
        <dbReference type="Proteomes" id="UP001430953"/>
    </source>
</evidence>
<reference evidence="2 3" key="1">
    <citation type="submission" date="2023-03" db="EMBL/GenBank/DDBJ databases">
        <title>High recombination rates correlate with genetic variation in Cardiocondyla obscurior ants.</title>
        <authorList>
            <person name="Errbii M."/>
        </authorList>
    </citation>
    <scope>NUCLEOTIDE SEQUENCE [LARGE SCALE GENOMIC DNA]</scope>
    <source>
        <strain evidence="2">Alpha-2009</strain>
        <tissue evidence="2">Whole body</tissue>
    </source>
</reference>